<protein>
    <submittedName>
        <fullName evidence="1">Uncharacterized protein</fullName>
    </submittedName>
</protein>
<reference evidence="1" key="2">
    <citation type="submission" date="2007-04" db="EMBL/GenBank/DDBJ databases">
        <authorList>
            <consortium name="The International Medicago Genome Annotation Group"/>
        </authorList>
    </citation>
    <scope>NUCLEOTIDE SEQUENCE</scope>
</reference>
<evidence type="ECO:0000313" key="1">
    <source>
        <dbReference type="EMBL" id="ABE91944.1"/>
    </source>
</evidence>
<dbReference type="EMBL" id="AC140549">
    <property type="protein sequence ID" value="ABE91944.1"/>
    <property type="molecule type" value="Genomic_DNA"/>
</dbReference>
<accession>Q1SL07</accession>
<sequence>MPSSLHLDRFFGRLISNHILVIAVDFSVLRNPYFVPPVFSLFHLQLRMLQG</sequence>
<proteinExistence type="predicted"/>
<gene>
    <name evidence="1" type="ORF">MtrDRAFT_AC140549g43v2</name>
</gene>
<dbReference type="AlphaFoldDB" id="Q1SL07"/>
<reference evidence="1" key="1">
    <citation type="submission" date="2006-03" db="EMBL/GenBank/DDBJ databases">
        <authorList>
            <person name="Shaull S."/>
            <person name="Lin S."/>
            <person name="Dixon R."/>
            <person name="May G."/>
            <person name="Sumner L."/>
            <person name="Gonzales B."/>
            <person name="Cook D."/>
            <person name="Kim D."/>
            <person name="Roe B.A."/>
        </authorList>
    </citation>
    <scope>NUCLEOTIDE SEQUENCE</scope>
</reference>
<name>Q1SL07_MEDTR</name>
<organism evidence="1">
    <name type="scientific">Medicago truncatula</name>
    <name type="common">Barrel medic</name>
    <name type="synonym">Medicago tribuloides</name>
    <dbReference type="NCBI Taxonomy" id="3880"/>
    <lineage>
        <taxon>Eukaryota</taxon>
        <taxon>Viridiplantae</taxon>
        <taxon>Streptophyta</taxon>
        <taxon>Embryophyta</taxon>
        <taxon>Tracheophyta</taxon>
        <taxon>Spermatophyta</taxon>
        <taxon>Magnoliopsida</taxon>
        <taxon>eudicotyledons</taxon>
        <taxon>Gunneridae</taxon>
        <taxon>Pentapetalae</taxon>
        <taxon>rosids</taxon>
        <taxon>fabids</taxon>
        <taxon>Fabales</taxon>
        <taxon>Fabaceae</taxon>
        <taxon>Papilionoideae</taxon>
        <taxon>50 kb inversion clade</taxon>
        <taxon>NPAAA clade</taxon>
        <taxon>Hologalegina</taxon>
        <taxon>IRL clade</taxon>
        <taxon>Trifolieae</taxon>
        <taxon>Medicago</taxon>
    </lineage>
</organism>